<evidence type="ECO:0000256" key="1">
    <source>
        <dbReference type="ARBA" id="ARBA00000085"/>
    </source>
</evidence>
<dbReference type="Proteomes" id="UP001296943">
    <property type="component" value="Unassembled WGS sequence"/>
</dbReference>
<dbReference type="CDD" id="cd06225">
    <property type="entry name" value="HAMP"/>
    <property type="match status" value="1"/>
</dbReference>
<dbReference type="InterPro" id="IPR036890">
    <property type="entry name" value="HATPase_C_sf"/>
</dbReference>
<dbReference type="GO" id="GO:0004673">
    <property type="term" value="F:protein histidine kinase activity"/>
    <property type="evidence" value="ECO:0007669"/>
    <property type="project" value="UniProtKB-EC"/>
</dbReference>
<evidence type="ECO:0000256" key="4">
    <source>
        <dbReference type="ARBA" id="ARBA00022475"/>
    </source>
</evidence>
<dbReference type="InterPro" id="IPR003660">
    <property type="entry name" value="HAMP_dom"/>
</dbReference>
<proteinExistence type="predicted"/>
<keyword evidence="9" id="KW-0067">ATP-binding</keyword>
<evidence type="ECO:0000256" key="11">
    <source>
        <dbReference type="ARBA" id="ARBA00023136"/>
    </source>
</evidence>
<keyword evidence="4" id="KW-1003">Cell membrane</keyword>
<comment type="caution">
    <text evidence="15">The sequence shown here is derived from an EMBL/GenBank/DDBJ whole genome shotgun (WGS) entry which is preliminary data.</text>
</comment>
<feature type="transmembrane region" description="Helical" evidence="12">
    <location>
        <begin position="293"/>
        <end position="312"/>
    </location>
</feature>
<keyword evidence="12" id="KW-1133">Transmembrane helix</keyword>
<dbReference type="RefSeq" id="WP_204501668.1">
    <property type="nucleotide sequence ID" value="NZ_JAFBDR010000024.1"/>
</dbReference>
<evidence type="ECO:0000256" key="9">
    <source>
        <dbReference type="ARBA" id="ARBA00022840"/>
    </source>
</evidence>
<dbReference type="Pfam" id="PF02518">
    <property type="entry name" value="HATPase_c"/>
    <property type="match status" value="1"/>
</dbReference>
<evidence type="ECO:0000256" key="12">
    <source>
        <dbReference type="SAM" id="Phobius"/>
    </source>
</evidence>
<evidence type="ECO:0000256" key="2">
    <source>
        <dbReference type="ARBA" id="ARBA00004651"/>
    </source>
</evidence>
<evidence type="ECO:0000256" key="10">
    <source>
        <dbReference type="ARBA" id="ARBA00023012"/>
    </source>
</evidence>
<keyword evidence="7" id="KW-0547">Nucleotide-binding</keyword>
<feature type="transmembrane region" description="Helical" evidence="12">
    <location>
        <begin position="262"/>
        <end position="281"/>
    </location>
</feature>
<evidence type="ECO:0000313" key="15">
    <source>
        <dbReference type="EMBL" id="MBM7573003.1"/>
    </source>
</evidence>
<feature type="domain" description="Histidine kinase" evidence="13">
    <location>
        <begin position="477"/>
        <end position="578"/>
    </location>
</feature>
<dbReference type="InterPro" id="IPR005467">
    <property type="entry name" value="His_kinase_dom"/>
</dbReference>
<feature type="transmembrane region" description="Helical" evidence="12">
    <location>
        <begin position="12"/>
        <end position="32"/>
    </location>
</feature>
<comment type="subcellular location">
    <subcellularLocation>
        <location evidence="2">Cell membrane</location>
        <topology evidence="2">Multi-pass membrane protein</topology>
    </subcellularLocation>
</comment>
<comment type="catalytic activity">
    <reaction evidence="1">
        <text>ATP + protein L-histidine = ADP + protein N-phospho-L-histidine.</text>
        <dbReference type="EC" id="2.7.13.3"/>
    </reaction>
</comment>
<keyword evidence="11 12" id="KW-0472">Membrane</keyword>
<dbReference type="SMART" id="SM00304">
    <property type="entry name" value="HAMP"/>
    <property type="match status" value="1"/>
</dbReference>
<dbReference type="InterPro" id="IPR003594">
    <property type="entry name" value="HATPase_dom"/>
</dbReference>
<evidence type="ECO:0000256" key="3">
    <source>
        <dbReference type="ARBA" id="ARBA00012438"/>
    </source>
</evidence>
<feature type="domain" description="HAMP" evidence="14">
    <location>
        <begin position="314"/>
        <end position="366"/>
    </location>
</feature>
<reference evidence="15 16" key="1">
    <citation type="submission" date="2021-01" db="EMBL/GenBank/DDBJ databases">
        <title>Genomic Encyclopedia of Type Strains, Phase IV (KMG-IV): sequencing the most valuable type-strain genomes for metagenomic binning, comparative biology and taxonomic classification.</title>
        <authorList>
            <person name="Goeker M."/>
        </authorList>
    </citation>
    <scope>NUCLEOTIDE SEQUENCE [LARGE SCALE GENOMIC DNA]</scope>
    <source>
        <strain evidence="15 16">DSM 23711</strain>
    </source>
</reference>
<evidence type="ECO:0000259" key="14">
    <source>
        <dbReference type="PROSITE" id="PS50885"/>
    </source>
</evidence>
<dbReference type="EMBL" id="JAFBDR010000024">
    <property type="protein sequence ID" value="MBM7573003.1"/>
    <property type="molecule type" value="Genomic_DNA"/>
</dbReference>
<evidence type="ECO:0000256" key="5">
    <source>
        <dbReference type="ARBA" id="ARBA00022553"/>
    </source>
</evidence>
<dbReference type="Gene3D" id="1.10.8.500">
    <property type="entry name" value="HAMP domain in histidine kinase"/>
    <property type="match status" value="1"/>
</dbReference>
<dbReference type="SMART" id="SM00387">
    <property type="entry name" value="HATPase_c"/>
    <property type="match status" value="1"/>
</dbReference>
<gene>
    <name evidence="15" type="ORF">JOC48_003551</name>
</gene>
<name>A0ABS2N4H3_9BACI</name>
<keyword evidence="12" id="KW-0812">Transmembrane</keyword>
<evidence type="ECO:0000256" key="8">
    <source>
        <dbReference type="ARBA" id="ARBA00022777"/>
    </source>
</evidence>
<sequence>MRKKFFSLRYKVLGFTFAIVLFAVLLVGFVSYQNSSLVIQEKVSNSNLNTVTQIGHNMEFILDDINNVSLNLIQNQEIRDFLKLNYHEPEDVIRRQKVLVEQSITSQFGSLSFVDSIYIKSFNGISLDTSGRKDSISPELEDKIIAENGGKVWGVDKVVDYNGSVKHVISLMRLYNNIHHLEDDLAILKVDISEESFAKFYMENELEENSRFMMLGQNHEIISSDKSEEIGEKISQDLIEKIDSDQSNGFYEMKIDGEPHLITYYHLNGFPFTLVNVVLLHELIKENKVVKKITLAVIVFSFLLCAILTVFFTSRVLGPLKQLQGLMADVEKGEFNHTFQSKSNDEITLLGKSFNHMSLRLKELIDKVYIAKMNHQEAEFKALQAQINPHFLYNTLDTIYWMARIEKAYESSKLVQALSNLFRLSLNRGQELTTVQEEIRHLENYIMIQKVRYEEIITFNLNVDEDVLSCKTIKLILQPLVENAIYHGIKATGDTGKIDINVKKEKNKLVFEVIDDGVGIDLENINKVLNEEISNKGGYGIKNVHQRIQLSYGDQYGISFEHYDEKGTKVTVRQPIMK</sequence>
<keyword evidence="5" id="KW-0597">Phosphoprotein</keyword>
<organism evidence="15 16">
    <name type="scientific">Aquibacillus albus</name>
    <dbReference type="NCBI Taxonomy" id="1168171"/>
    <lineage>
        <taxon>Bacteria</taxon>
        <taxon>Bacillati</taxon>
        <taxon>Bacillota</taxon>
        <taxon>Bacilli</taxon>
        <taxon>Bacillales</taxon>
        <taxon>Bacillaceae</taxon>
        <taxon>Aquibacillus</taxon>
    </lineage>
</organism>
<keyword evidence="8 15" id="KW-0418">Kinase</keyword>
<evidence type="ECO:0000256" key="6">
    <source>
        <dbReference type="ARBA" id="ARBA00022679"/>
    </source>
</evidence>
<dbReference type="Pfam" id="PF06580">
    <property type="entry name" value="His_kinase"/>
    <property type="match status" value="1"/>
</dbReference>
<dbReference type="CDD" id="cd18774">
    <property type="entry name" value="PDC2_HK_sensor"/>
    <property type="match status" value="1"/>
</dbReference>
<evidence type="ECO:0000256" key="7">
    <source>
        <dbReference type="ARBA" id="ARBA00022741"/>
    </source>
</evidence>
<dbReference type="PROSITE" id="PS50109">
    <property type="entry name" value="HIS_KIN"/>
    <property type="match status" value="1"/>
</dbReference>
<dbReference type="InterPro" id="IPR010559">
    <property type="entry name" value="Sig_transdc_His_kin_internal"/>
</dbReference>
<dbReference type="SUPFAM" id="SSF158472">
    <property type="entry name" value="HAMP domain-like"/>
    <property type="match status" value="1"/>
</dbReference>
<dbReference type="InterPro" id="IPR050640">
    <property type="entry name" value="Bact_2-comp_sensor_kinase"/>
</dbReference>
<keyword evidence="10" id="KW-0902">Two-component regulatory system</keyword>
<protein>
    <recommendedName>
        <fullName evidence="3">histidine kinase</fullName>
        <ecNumber evidence="3">2.7.13.3</ecNumber>
    </recommendedName>
</protein>
<keyword evidence="16" id="KW-1185">Reference proteome</keyword>
<accession>A0ABS2N4H3</accession>
<dbReference type="EC" id="2.7.13.3" evidence="3"/>
<dbReference type="Gene3D" id="3.30.450.20">
    <property type="entry name" value="PAS domain"/>
    <property type="match status" value="1"/>
</dbReference>
<dbReference type="PANTHER" id="PTHR34220">
    <property type="entry name" value="SENSOR HISTIDINE KINASE YPDA"/>
    <property type="match status" value="1"/>
</dbReference>
<dbReference type="Pfam" id="PF00672">
    <property type="entry name" value="HAMP"/>
    <property type="match status" value="1"/>
</dbReference>
<dbReference type="Gene3D" id="3.30.565.10">
    <property type="entry name" value="Histidine kinase-like ATPase, C-terminal domain"/>
    <property type="match status" value="1"/>
</dbReference>
<dbReference type="SUPFAM" id="SSF55874">
    <property type="entry name" value="ATPase domain of HSP90 chaperone/DNA topoisomerase II/histidine kinase"/>
    <property type="match status" value="1"/>
</dbReference>
<dbReference type="PANTHER" id="PTHR34220:SF7">
    <property type="entry name" value="SENSOR HISTIDINE KINASE YPDA"/>
    <property type="match status" value="1"/>
</dbReference>
<keyword evidence="6 15" id="KW-0808">Transferase</keyword>
<dbReference type="PROSITE" id="PS50885">
    <property type="entry name" value="HAMP"/>
    <property type="match status" value="1"/>
</dbReference>
<evidence type="ECO:0000259" key="13">
    <source>
        <dbReference type="PROSITE" id="PS50109"/>
    </source>
</evidence>
<evidence type="ECO:0000313" key="16">
    <source>
        <dbReference type="Proteomes" id="UP001296943"/>
    </source>
</evidence>